<evidence type="ECO:0000313" key="1">
    <source>
        <dbReference type="EMBL" id="KAJ8909640.1"/>
    </source>
</evidence>
<protein>
    <submittedName>
        <fullName evidence="1">Uncharacterized protein</fullName>
    </submittedName>
</protein>
<name>A0AAV8V666_9CUCU</name>
<dbReference type="AlphaFoldDB" id="A0AAV8V666"/>
<dbReference type="EMBL" id="JANEYG010000462">
    <property type="protein sequence ID" value="KAJ8909640.1"/>
    <property type="molecule type" value="Genomic_DNA"/>
</dbReference>
<evidence type="ECO:0000313" key="2">
    <source>
        <dbReference type="Proteomes" id="UP001159042"/>
    </source>
</evidence>
<gene>
    <name evidence="1" type="ORF">NQ315_015332</name>
</gene>
<keyword evidence="2" id="KW-1185">Reference proteome</keyword>
<proteinExistence type="predicted"/>
<reference evidence="1 2" key="1">
    <citation type="journal article" date="2023" name="Insect Mol. Biol.">
        <title>Genome sequencing provides insights into the evolution of gene families encoding plant cell wall-degrading enzymes in longhorned beetles.</title>
        <authorList>
            <person name="Shin N.R."/>
            <person name="Okamura Y."/>
            <person name="Kirsch R."/>
            <person name="Pauchet Y."/>
        </authorList>
    </citation>
    <scope>NUCLEOTIDE SEQUENCE [LARGE SCALE GENOMIC DNA]</scope>
    <source>
        <strain evidence="1">EAD_L_NR</strain>
    </source>
</reference>
<dbReference type="Proteomes" id="UP001159042">
    <property type="component" value="Unassembled WGS sequence"/>
</dbReference>
<organism evidence="1 2">
    <name type="scientific">Exocentrus adspersus</name>
    <dbReference type="NCBI Taxonomy" id="1586481"/>
    <lineage>
        <taxon>Eukaryota</taxon>
        <taxon>Metazoa</taxon>
        <taxon>Ecdysozoa</taxon>
        <taxon>Arthropoda</taxon>
        <taxon>Hexapoda</taxon>
        <taxon>Insecta</taxon>
        <taxon>Pterygota</taxon>
        <taxon>Neoptera</taxon>
        <taxon>Endopterygota</taxon>
        <taxon>Coleoptera</taxon>
        <taxon>Polyphaga</taxon>
        <taxon>Cucujiformia</taxon>
        <taxon>Chrysomeloidea</taxon>
        <taxon>Cerambycidae</taxon>
        <taxon>Lamiinae</taxon>
        <taxon>Acanthocinini</taxon>
        <taxon>Exocentrus</taxon>
    </lineage>
</organism>
<sequence>MSISSFDELHHKLENDFKFSDCIRASISSVERLCVVALRSLSDKPLSLSTSELASESDK</sequence>
<comment type="caution">
    <text evidence="1">The sequence shown here is derived from an EMBL/GenBank/DDBJ whole genome shotgun (WGS) entry which is preliminary data.</text>
</comment>
<accession>A0AAV8V666</accession>